<reference evidence="1" key="1">
    <citation type="submission" date="2021-07" db="EMBL/GenBank/DDBJ databases">
        <title>Complete Genome Sequences of Mycobacterium farcinogenes Isolated from Clinical Specimens from Patients in Thailand.</title>
        <authorList>
            <person name="Sodsai P."/>
        </authorList>
    </citation>
    <scope>NUCLEOTIDE SEQUENCE</scope>
    <source>
        <strain evidence="1">BKK/CU-MFGFA-001</strain>
    </source>
</reference>
<organism evidence="1 2">
    <name type="scientific">Mycolicibacterium farcinogenes</name>
    <name type="common">Mycobacterium farcinogenes</name>
    <dbReference type="NCBI Taxonomy" id="1802"/>
    <lineage>
        <taxon>Bacteria</taxon>
        <taxon>Bacillati</taxon>
        <taxon>Actinomycetota</taxon>
        <taxon>Actinomycetes</taxon>
        <taxon>Mycobacteriales</taxon>
        <taxon>Mycobacteriaceae</taxon>
        <taxon>Mycolicibacterium</taxon>
    </lineage>
</organism>
<gene>
    <name evidence="1" type="ORF">K6L26_24030</name>
</gene>
<evidence type="ECO:0000313" key="2">
    <source>
        <dbReference type="Proteomes" id="UP000825598"/>
    </source>
</evidence>
<evidence type="ECO:0000313" key="1">
    <source>
        <dbReference type="EMBL" id="QZH65040.1"/>
    </source>
</evidence>
<dbReference type="EMBL" id="CP081673">
    <property type="protein sequence ID" value="QZH65040.1"/>
    <property type="molecule type" value="Genomic_DNA"/>
</dbReference>
<name>A0ACD1FDG0_MYCFR</name>
<dbReference type="Proteomes" id="UP000825598">
    <property type="component" value="Chromosome"/>
</dbReference>
<proteinExistence type="predicted"/>
<protein>
    <submittedName>
        <fullName evidence="1">DUF2637 domain-containing protein</fullName>
    </submittedName>
</protein>
<sequence length="268" mass="27454">MTAIASTQADITRRNHDRAVRFFWTWLILATWLSLAGNVAHACLSTSAVAQWLAACVAAVPPTVLLLSVHALAVLAKTAASGAVYRAAVAATAVLAVGAFILSFVALRDLAVIAGIRPGLAPVLPLVIDLAIGVATLALVAIGDKPARRVRNAARGMASPATTTTTPNRATTTEKRALATTATRNGAPPAAASAASPSADDAARELAAELVAEKVTRHPIAVVEKIIAAHDAGDPPNRIAKNSGVHHSTVSRIVDAATARRQHSLAVA</sequence>
<keyword evidence="2" id="KW-1185">Reference proteome</keyword>
<accession>A0ACD1FDG0</accession>